<feature type="region of interest" description="Disordered" evidence="1">
    <location>
        <begin position="35"/>
        <end position="55"/>
    </location>
</feature>
<reference evidence="2 3" key="1">
    <citation type="submission" date="2021-06" db="EMBL/GenBank/DDBJ databases">
        <authorList>
            <person name="Palmer J.M."/>
        </authorList>
    </citation>
    <scope>NUCLEOTIDE SEQUENCE [LARGE SCALE GENOMIC DNA]</scope>
    <source>
        <strain evidence="2 3">GA_2019</strain>
        <tissue evidence="2">Muscle</tissue>
    </source>
</reference>
<proteinExistence type="predicted"/>
<organism evidence="2 3">
    <name type="scientific">Goodea atripinnis</name>
    <dbReference type="NCBI Taxonomy" id="208336"/>
    <lineage>
        <taxon>Eukaryota</taxon>
        <taxon>Metazoa</taxon>
        <taxon>Chordata</taxon>
        <taxon>Craniata</taxon>
        <taxon>Vertebrata</taxon>
        <taxon>Euteleostomi</taxon>
        <taxon>Actinopterygii</taxon>
        <taxon>Neopterygii</taxon>
        <taxon>Teleostei</taxon>
        <taxon>Neoteleostei</taxon>
        <taxon>Acanthomorphata</taxon>
        <taxon>Ovalentaria</taxon>
        <taxon>Atherinomorphae</taxon>
        <taxon>Cyprinodontiformes</taxon>
        <taxon>Goodeidae</taxon>
        <taxon>Goodea</taxon>
    </lineage>
</organism>
<feature type="compositionally biased region" description="Polar residues" evidence="1">
    <location>
        <begin position="40"/>
        <end position="55"/>
    </location>
</feature>
<comment type="caution">
    <text evidence="2">The sequence shown here is derived from an EMBL/GenBank/DDBJ whole genome shotgun (WGS) entry which is preliminary data.</text>
</comment>
<dbReference type="EMBL" id="JAHRIO010010490">
    <property type="protein sequence ID" value="MEQ2161377.1"/>
    <property type="molecule type" value="Genomic_DNA"/>
</dbReference>
<accession>A0ABV0MQL0</accession>
<protein>
    <submittedName>
        <fullName evidence="2">Uncharacterized protein</fullName>
    </submittedName>
</protein>
<evidence type="ECO:0000313" key="2">
    <source>
        <dbReference type="EMBL" id="MEQ2161377.1"/>
    </source>
</evidence>
<name>A0ABV0MQL0_9TELE</name>
<sequence length="111" mass="11481">MCASCRCFLRSPDSTLSAQSVPAVYPGQLPLLPPGGLADSGSSTALQPLKQSPSSDNLCSAYTSEAALSVPSLCAPTPGCVKFSWGSERVAFKPGGRRTRFLSTPCLALCV</sequence>
<evidence type="ECO:0000313" key="3">
    <source>
        <dbReference type="Proteomes" id="UP001476798"/>
    </source>
</evidence>
<dbReference type="Proteomes" id="UP001476798">
    <property type="component" value="Unassembled WGS sequence"/>
</dbReference>
<gene>
    <name evidence="2" type="ORF">GOODEAATRI_009031</name>
</gene>
<keyword evidence="3" id="KW-1185">Reference proteome</keyword>
<evidence type="ECO:0000256" key="1">
    <source>
        <dbReference type="SAM" id="MobiDB-lite"/>
    </source>
</evidence>